<dbReference type="FunFam" id="2.30.39.10:FF:000035">
    <property type="entry name" value="Serine protease inhibitor (serpin) 16"/>
    <property type="match status" value="1"/>
</dbReference>
<keyword evidence="1" id="KW-0646">Protease inhibitor</keyword>
<comment type="caution">
    <text evidence="7">The sequence shown here is derived from an EMBL/GenBank/DDBJ whole genome shotgun (WGS) entry which is preliminary data.</text>
</comment>
<gene>
    <name evidence="7" type="ORF">FF38_10172</name>
</gene>
<protein>
    <recommendedName>
        <fullName evidence="6">Serpin domain-containing protein</fullName>
    </recommendedName>
</protein>
<dbReference type="STRING" id="7375.A0A0L0C9V3"/>
<dbReference type="EMBL" id="JRES01000714">
    <property type="protein sequence ID" value="KNC29032.1"/>
    <property type="molecule type" value="Genomic_DNA"/>
</dbReference>
<feature type="chain" id="PRO_5005536029" description="Serpin domain-containing protein" evidence="5">
    <location>
        <begin position="22"/>
        <end position="635"/>
    </location>
</feature>
<evidence type="ECO:0000313" key="8">
    <source>
        <dbReference type="Proteomes" id="UP000037069"/>
    </source>
</evidence>
<dbReference type="Gene3D" id="3.30.497.10">
    <property type="entry name" value="Antithrombin, subunit I, domain 2"/>
    <property type="match status" value="2"/>
</dbReference>
<dbReference type="InterPro" id="IPR042185">
    <property type="entry name" value="Serpin_sf_2"/>
</dbReference>
<accession>A0A0L0C9V3</accession>
<dbReference type="InterPro" id="IPR000215">
    <property type="entry name" value="Serpin_fam"/>
</dbReference>
<feature type="signal peptide" evidence="5">
    <location>
        <begin position="1"/>
        <end position="21"/>
    </location>
</feature>
<feature type="domain" description="Serpin" evidence="6">
    <location>
        <begin position="83"/>
        <end position="633"/>
    </location>
</feature>
<name>A0A0L0C9V3_LUCCU</name>
<dbReference type="AlphaFoldDB" id="A0A0L0C9V3"/>
<evidence type="ECO:0000313" key="7">
    <source>
        <dbReference type="EMBL" id="KNC29032.1"/>
    </source>
</evidence>
<keyword evidence="2" id="KW-0722">Serine protease inhibitor</keyword>
<reference evidence="7 8" key="1">
    <citation type="journal article" date="2015" name="Nat. Commun.">
        <title>Lucilia cuprina genome unlocks parasitic fly biology to underpin future interventions.</title>
        <authorList>
            <person name="Anstead C.A."/>
            <person name="Korhonen P.K."/>
            <person name="Young N.D."/>
            <person name="Hall R.S."/>
            <person name="Jex A.R."/>
            <person name="Murali S.C."/>
            <person name="Hughes D.S."/>
            <person name="Lee S.F."/>
            <person name="Perry T."/>
            <person name="Stroehlein A.J."/>
            <person name="Ansell B.R."/>
            <person name="Breugelmans B."/>
            <person name="Hofmann A."/>
            <person name="Qu J."/>
            <person name="Dugan S."/>
            <person name="Lee S.L."/>
            <person name="Chao H."/>
            <person name="Dinh H."/>
            <person name="Han Y."/>
            <person name="Doddapaneni H.V."/>
            <person name="Worley K.C."/>
            <person name="Muzny D.M."/>
            <person name="Ioannidis P."/>
            <person name="Waterhouse R.M."/>
            <person name="Zdobnov E.M."/>
            <person name="James P.J."/>
            <person name="Bagnall N.H."/>
            <person name="Kotze A.C."/>
            <person name="Gibbs R.A."/>
            <person name="Richards S."/>
            <person name="Batterham P."/>
            <person name="Gasser R.B."/>
        </authorList>
    </citation>
    <scope>NUCLEOTIDE SEQUENCE [LARGE SCALE GENOMIC DNA]</scope>
    <source>
        <strain evidence="7 8">LS</strain>
        <tissue evidence="7">Full body</tissue>
    </source>
</reference>
<evidence type="ECO:0000256" key="1">
    <source>
        <dbReference type="ARBA" id="ARBA00022690"/>
    </source>
</evidence>
<keyword evidence="8" id="KW-1185">Reference proteome</keyword>
<dbReference type="Pfam" id="PF00079">
    <property type="entry name" value="Serpin"/>
    <property type="match status" value="2"/>
</dbReference>
<dbReference type="GO" id="GO:0004867">
    <property type="term" value="F:serine-type endopeptidase inhibitor activity"/>
    <property type="evidence" value="ECO:0007669"/>
    <property type="project" value="UniProtKB-KW"/>
</dbReference>
<keyword evidence="5" id="KW-0732">Signal</keyword>
<dbReference type="InterPro" id="IPR042178">
    <property type="entry name" value="Serpin_sf_1"/>
</dbReference>
<dbReference type="SMART" id="SM00093">
    <property type="entry name" value="SERPIN"/>
    <property type="match status" value="1"/>
</dbReference>
<evidence type="ECO:0000259" key="6">
    <source>
        <dbReference type="SMART" id="SM00093"/>
    </source>
</evidence>
<dbReference type="Proteomes" id="UP000037069">
    <property type="component" value="Unassembled WGS sequence"/>
</dbReference>
<dbReference type="Gene3D" id="2.30.39.10">
    <property type="entry name" value="Alpha-1-antitrypsin, domain 1"/>
    <property type="match status" value="1"/>
</dbReference>
<sequence length="635" mass="71356">MRILNNLTLALLAIVIHTSWAGDIKTTENLLRDMLQNNDQRWKFPVAAGVSHLNPSLWKSRSSKQVDERISDIIAENVLHFGHNLGLELAASDPHAERSEIFSPLSIMAALSMLTLGAKGRSYQELKQLLGLDSDSELVENPSKYHEEFGLMLNDLQHTNVNAGGLNKRTNANWRFTTLKTAPVRSTSRTKTPVEHIINVANGLFVQSGYTLNPDYRQVLKSIYETELQQLDFQTKNLESRDHINAWVDKATFGKIPKVIDGDIDKSTNIILASVLYFKAFWETSFFPRSTVEDNFYPDGVNNPPIKVQMMPTGGIFPFHNAKEYDCRIIGLPYKGNETTMYVIQPNNSSRQKLRELQNILNAHKINAMIDNMERKTTVMVFPKMHFTRSMNMKDILKKMDVRDIFINGYSDLSLIGGKLSYATPNFVPASALTHGPAAAQAPAPVPTTAFAPIRSTVSFESIDRKMPFYPKSYILDRYAEPALVFSSRFGETNESGNNTMLSTHNKTMDSMQMSSTTEKPSTTVGTKSTNNKREKRQVSANNVNPVVEALHNLEANRLITDTYPSSDLYVDDIIHKVDFSVDEQGTEAAAATLTYLHRSGTDVVFRGDTPFLILIRHDPTKLPLFYGLINKPEL</sequence>
<feature type="compositionally biased region" description="Polar residues" evidence="4">
    <location>
        <begin position="495"/>
        <end position="530"/>
    </location>
</feature>
<evidence type="ECO:0000256" key="3">
    <source>
        <dbReference type="RuleBase" id="RU000411"/>
    </source>
</evidence>
<proteinExistence type="inferred from homology"/>
<organism evidence="7 8">
    <name type="scientific">Lucilia cuprina</name>
    <name type="common">Green bottle fly</name>
    <name type="synonym">Australian sheep blowfly</name>
    <dbReference type="NCBI Taxonomy" id="7375"/>
    <lineage>
        <taxon>Eukaryota</taxon>
        <taxon>Metazoa</taxon>
        <taxon>Ecdysozoa</taxon>
        <taxon>Arthropoda</taxon>
        <taxon>Hexapoda</taxon>
        <taxon>Insecta</taxon>
        <taxon>Pterygota</taxon>
        <taxon>Neoptera</taxon>
        <taxon>Endopterygota</taxon>
        <taxon>Diptera</taxon>
        <taxon>Brachycera</taxon>
        <taxon>Muscomorpha</taxon>
        <taxon>Oestroidea</taxon>
        <taxon>Calliphoridae</taxon>
        <taxon>Luciliinae</taxon>
        <taxon>Lucilia</taxon>
    </lineage>
</organism>
<dbReference type="PANTHER" id="PTHR11461">
    <property type="entry name" value="SERINE PROTEASE INHIBITOR, SERPIN"/>
    <property type="match status" value="1"/>
</dbReference>
<comment type="similarity">
    <text evidence="3">Belongs to the serpin family.</text>
</comment>
<evidence type="ECO:0000256" key="4">
    <source>
        <dbReference type="SAM" id="MobiDB-lite"/>
    </source>
</evidence>
<feature type="region of interest" description="Disordered" evidence="4">
    <location>
        <begin position="495"/>
        <end position="538"/>
    </location>
</feature>
<dbReference type="SUPFAM" id="SSF56574">
    <property type="entry name" value="Serpins"/>
    <property type="match status" value="1"/>
</dbReference>
<evidence type="ECO:0000256" key="5">
    <source>
        <dbReference type="SAM" id="SignalP"/>
    </source>
</evidence>
<dbReference type="PANTHER" id="PTHR11461:SF342">
    <property type="entry name" value="SERINE PROTEASE INHIBITOR 28DC"/>
    <property type="match status" value="1"/>
</dbReference>
<dbReference type="GO" id="GO:0045861">
    <property type="term" value="P:negative regulation of proteolysis"/>
    <property type="evidence" value="ECO:0007669"/>
    <property type="project" value="UniProtKB-ARBA"/>
</dbReference>
<dbReference type="GO" id="GO:0005615">
    <property type="term" value="C:extracellular space"/>
    <property type="evidence" value="ECO:0007669"/>
    <property type="project" value="InterPro"/>
</dbReference>
<dbReference type="OMA" id="TMYVIQP"/>
<evidence type="ECO:0000256" key="2">
    <source>
        <dbReference type="ARBA" id="ARBA00022900"/>
    </source>
</evidence>
<dbReference type="InterPro" id="IPR036186">
    <property type="entry name" value="Serpin_sf"/>
</dbReference>
<dbReference type="OrthoDB" id="9518664at2759"/>
<dbReference type="InterPro" id="IPR023796">
    <property type="entry name" value="Serpin_dom"/>
</dbReference>
<dbReference type="CDD" id="cd19597">
    <property type="entry name" value="serpin28D-like_insects"/>
    <property type="match status" value="1"/>
</dbReference>